<dbReference type="eggNOG" id="ENOG5031A61">
    <property type="taxonomic scope" value="Bacteria"/>
</dbReference>
<evidence type="ECO:0000313" key="3">
    <source>
        <dbReference type="Proteomes" id="UP000001353"/>
    </source>
</evidence>
<evidence type="ECO:0000256" key="1">
    <source>
        <dbReference type="SAM" id="MobiDB-lite"/>
    </source>
</evidence>
<evidence type="ECO:0000313" key="2">
    <source>
        <dbReference type="EMBL" id="AEI96022.1"/>
    </source>
</evidence>
<feature type="compositionally biased region" description="Polar residues" evidence="1">
    <location>
        <begin position="1"/>
        <end position="17"/>
    </location>
</feature>
<dbReference type="Proteomes" id="UP000001353">
    <property type="component" value="Chromosome"/>
</dbReference>
<accession>F7ZFL7</accession>
<dbReference type="RefSeq" id="WP_013963901.1">
    <property type="nucleotide sequence ID" value="NC_015730.1"/>
</dbReference>
<dbReference type="EMBL" id="CP002623">
    <property type="protein sequence ID" value="AEI96022.1"/>
    <property type="molecule type" value="Genomic_DNA"/>
</dbReference>
<dbReference type="HOGENOM" id="CLU_723368_0_0_5"/>
<sequence length="385" mass="41121">MHANVKDTQTTTPQKITRQPFKSGDVDRRPAPPVTTALQQRANTSPLVSRLATLQALANNSTGLSAVRSAPNGQQVAQRQMSSQPVLQRDRVSTRLGEQTVSADQSGAAETLAFLEPGRSHGGKYAPVHLTKKIKMAGAGLIDAGGLTHGALNAQNADTPDYHFTITSGFMAAALVNSPIKNYLVKHGKASAIWAFGGVNTEVLSQNKLKANEIVNAFNSDLDLAAGANFDNLMLTYDPDGEGPTFDAVVRFHEEVKNTLFAIPSVNPGGDLPFASVKFSQMRAHITAGADQLAAQWSNWTNNGAAATRNDFRISAGKWTDLAKAVNILNRIRAKALKLETPDAAAGAVFDDAFIDANLDAHAHARTAIKDNMNTDQDSHAEEFT</sequence>
<gene>
    <name evidence="2" type="ordered locus">RLO149_c041260</name>
</gene>
<dbReference type="KEGG" id="rli:RLO149_c041260"/>
<name>F7ZFL7_ROSLO</name>
<dbReference type="AlphaFoldDB" id="F7ZFL7"/>
<reference evidence="2 3" key="1">
    <citation type="journal article" date="2011" name="BMC Genomics">
        <title>Comparative genome analysis and genome-guided physiological analysis of Roseobacter litoralis.</title>
        <authorList>
            <person name="Kalhoefer D."/>
            <person name="Thole S."/>
            <person name="Voget S."/>
            <person name="Lehmann R."/>
            <person name="Liesegang H."/>
            <person name="Wollher A."/>
            <person name="Daniel R."/>
            <person name="Simon M."/>
            <person name="Brinkhoff T."/>
        </authorList>
    </citation>
    <scope>NUCLEOTIDE SEQUENCE [LARGE SCALE GENOMIC DNA]</scope>
    <source>
        <strain evidence="3">ATCC 49566 / DSM 6996 / JCM 21268 / NBRC 15278 / OCh 149</strain>
    </source>
</reference>
<dbReference type="OrthoDB" id="9905389at2"/>
<feature type="region of interest" description="Disordered" evidence="1">
    <location>
        <begin position="1"/>
        <end position="32"/>
    </location>
</feature>
<organism evidence="2 3">
    <name type="scientific">Roseobacter litoralis (strain ATCC 49566 / DSM 6996 / JCM 21268 / NBRC 15278 / OCh 149)</name>
    <dbReference type="NCBI Taxonomy" id="391595"/>
    <lineage>
        <taxon>Bacteria</taxon>
        <taxon>Pseudomonadati</taxon>
        <taxon>Pseudomonadota</taxon>
        <taxon>Alphaproteobacteria</taxon>
        <taxon>Rhodobacterales</taxon>
        <taxon>Roseobacteraceae</taxon>
        <taxon>Roseobacter</taxon>
    </lineage>
</organism>
<proteinExistence type="predicted"/>
<keyword evidence="3" id="KW-1185">Reference proteome</keyword>
<protein>
    <submittedName>
        <fullName evidence="2">Uncharacterized protein</fullName>
    </submittedName>
</protein>